<dbReference type="InterPro" id="IPR000719">
    <property type="entry name" value="Prot_kinase_dom"/>
</dbReference>
<evidence type="ECO:0000259" key="11">
    <source>
        <dbReference type="PROSITE" id="PS50011"/>
    </source>
</evidence>
<evidence type="ECO:0000256" key="5">
    <source>
        <dbReference type="ARBA" id="ARBA00022692"/>
    </source>
</evidence>
<keyword evidence="7 12" id="KW-0418">Kinase</keyword>
<evidence type="ECO:0000256" key="1">
    <source>
        <dbReference type="ARBA" id="ARBA00004167"/>
    </source>
</evidence>
<evidence type="ECO:0000256" key="8">
    <source>
        <dbReference type="ARBA" id="ARBA00022840"/>
    </source>
</evidence>
<dbReference type="Gene3D" id="1.10.510.10">
    <property type="entry name" value="Transferase(Phosphotransferase) domain 1"/>
    <property type="match status" value="1"/>
</dbReference>
<reference evidence="12 13" key="1">
    <citation type="journal article" date="2018" name="Mol. Plant">
        <title>The genome of Artemisia annua provides insight into the evolution of Asteraceae family and artemisinin biosynthesis.</title>
        <authorList>
            <person name="Shen Q."/>
            <person name="Zhang L."/>
            <person name="Liao Z."/>
            <person name="Wang S."/>
            <person name="Yan T."/>
            <person name="Shi P."/>
            <person name="Liu M."/>
            <person name="Fu X."/>
            <person name="Pan Q."/>
            <person name="Wang Y."/>
            <person name="Lv Z."/>
            <person name="Lu X."/>
            <person name="Zhang F."/>
            <person name="Jiang W."/>
            <person name="Ma Y."/>
            <person name="Chen M."/>
            <person name="Hao X."/>
            <person name="Li L."/>
            <person name="Tang Y."/>
            <person name="Lv G."/>
            <person name="Zhou Y."/>
            <person name="Sun X."/>
            <person name="Brodelius P.E."/>
            <person name="Rose J.K.C."/>
            <person name="Tang K."/>
        </authorList>
    </citation>
    <scope>NUCLEOTIDE SEQUENCE [LARGE SCALE GENOMIC DNA]</scope>
    <source>
        <strain evidence="13">cv. Huhao1</strain>
        <tissue evidence="12">Leaf</tissue>
    </source>
</reference>
<organism evidence="12 13">
    <name type="scientific">Artemisia annua</name>
    <name type="common">Sweet wormwood</name>
    <dbReference type="NCBI Taxonomy" id="35608"/>
    <lineage>
        <taxon>Eukaryota</taxon>
        <taxon>Viridiplantae</taxon>
        <taxon>Streptophyta</taxon>
        <taxon>Embryophyta</taxon>
        <taxon>Tracheophyta</taxon>
        <taxon>Spermatophyta</taxon>
        <taxon>Magnoliopsida</taxon>
        <taxon>eudicotyledons</taxon>
        <taxon>Gunneridae</taxon>
        <taxon>Pentapetalae</taxon>
        <taxon>asterids</taxon>
        <taxon>campanulids</taxon>
        <taxon>Asterales</taxon>
        <taxon>Asteraceae</taxon>
        <taxon>Asteroideae</taxon>
        <taxon>Anthemideae</taxon>
        <taxon>Artemisiinae</taxon>
        <taxon>Artemisia</taxon>
    </lineage>
</organism>
<evidence type="ECO:0000256" key="9">
    <source>
        <dbReference type="ARBA" id="ARBA00022989"/>
    </source>
</evidence>
<keyword evidence="13" id="KW-1185">Reference proteome</keyword>
<keyword evidence="12" id="KW-0675">Receptor</keyword>
<dbReference type="AlphaFoldDB" id="A0A2U1QC87"/>
<accession>A0A2U1QC87</accession>
<gene>
    <name evidence="12" type="ORF">CTI12_AA048170</name>
</gene>
<comment type="subcellular location">
    <subcellularLocation>
        <location evidence="1">Membrane</location>
        <topology evidence="1">Single-pass membrane protein</topology>
    </subcellularLocation>
</comment>
<dbReference type="InterPro" id="IPR052232">
    <property type="entry name" value="RLK_Ser/Thr-Kinase"/>
</dbReference>
<keyword evidence="6" id="KW-0547">Nucleotide-binding</keyword>
<evidence type="ECO:0000256" key="10">
    <source>
        <dbReference type="ARBA" id="ARBA00023136"/>
    </source>
</evidence>
<dbReference type="PANTHER" id="PTHR47984:SF14">
    <property type="entry name" value="OS01G0323000 PROTEIN"/>
    <property type="match status" value="1"/>
</dbReference>
<dbReference type="EMBL" id="PKPP01000232">
    <property type="protein sequence ID" value="PWA95572.1"/>
    <property type="molecule type" value="Genomic_DNA"/>
</dbReference>
<protein>
    <recommendedName>
        <fullName evidence="2">non-specific serine/threonine protein kinase</fullName>
        <ecNumber evidence="2">2.7.11.1</ecNumber>
    </recommendedName>
</protein>
<dbReference type="EC" id="2.7.11.1" evidence="2"/>
<comment type="caution">
    <text evidence="12">The sequence shown here is derived from an EMBL/GenBank/DDBJ whole genome shotgun (WGS) entry which is preliminary data.</text>
</comment>
<name>A0A2U1QC87_ARTAN</name>
<evidence type="ECO:0000313" key="12">
    <source>
        <dbReference type="EMBL" id="PWA95572.1"/>
    </source>
</evidence>
<keyword evidence="8" id="KW-0067">ATP-binding</keyword>
<dbReference type="PROSITE" id="PS50011">
    <property type="entry name" value="PROTEIN_KINASE_DOM"/>
    <property type="match status" value="1"/>
</dbReference>
<keyword evidence="9" id="KW-1133">Transmembrane helix</keyword>
<dbReference type="GO" id="GO:0004674">
    <property type="term" value="F:protein serine/threonine kinase activity"/>
    <property type="evidence" value="ECO:0007669"/>
    <property type="project" value="UniProtKB-EC"/>
</dbReference>
<dbReference type="PANTHER" id="PTHR47984">
    <property type="entry name" value="OS01G0323000 PROTEIN"/>
    <property type="match status" value="1"/>
</dbReference>
<dbReference type="InterPro" id="IPR011009">
    <property type="entry name" value="Kinase-like_dom_sf"/>
</dbReference>
<dbReference type="OrthoDB" id="688481at2759"/>
<dbReference type="GO" id="GO:0016020">
    <property type="term" value="C:membrane"/>
    <property type="evidence" value="ECO:0007669"/>
    <property type="project" value="UniProtKB-SubCell"/>
</dbReference>
<dbReference type="SUPFAM" id="SSF56112">
    <property type="entry name" value="Protein kinase-like (PK-like)"/>
    <property type="match status" value="1"/>
</dbReference>
<keyword evidence="4" id="KW-0808">Transferase</keyword>
<keyword evidence="10" id="KW-0472">Membrane</keyword>
<evidence type="ECO:0000256" key="6">
    <source>
        <dbReference type="ARBA" id="ARBA00022741"/>
    </source>
</evidence>
<proteinExistence type="predicted"/>
<sequence length="102" mass="11621">MGLESLLNIWHRRYAFLRDLDKNLHGMSLAFMYGCIFAQASRVMGTSGYVVPEYPNISLLNQKSDVYTFGVLLLEATTEQNHVHYVRPSKEPTTSLSKYSAM</sequence>
<evidence type="ECO:0000313" key="13">
    <source>
        <dbReference type="Proteomes" id="UP000245207"/>
    </source>
</evidence>
<dbReference type="Proteomes" id="UP000245207">
    <property type="component" value="Unassembled WGS sequence"/>
</dbReference>
<evidence type="ECO:0000256" key="2">
    <source>
        <dbReference type="ARBA" id="ARBA00012513"/>
    </source>
</evidence>
<keyword evidence="5" id="KW-0812">Transmembrane</keyword>
<evidence type="ECO:0000256" key="3">
    <source>
        <dbReference type="ARBA" id="ARBA00022553"/>
    </source>
</evidence>
<keyword evidence="3" id="KW-0597">Phosphoprotein</keyword>
<evidence type="ECO:0000256" key="4">
    <source>
        <dbReference type="ARBA" id="ARBA00022679"/>
    </source>
</evidence>
<dbReference type="GO" id="GO:0005524">
    <property type="term" value="F:ATP binding"/>
    <property type="evidence" value="ECO:0007669"/>
    <property type="project" value="UniProtKB-KW"/>
</dbReference>
<dbReference type="STRING" id="35608.A0A2U1QC87"/>
<feature type="domain" description="Protein kinase" evidence="11">
    <location>
        <begin position="1"/>
        <end position="102"/>
    </location>
</feature>
<evidence type="ECO:0000256" key="7">
    <source>
        <dbReference type="ARBA" id="ARBA00022777"/>
    </source>
</evidence>